<dbReference type="GO" id="GO:0003677">
    <property type="term" value="F:DNA binding"/>
    <property type="evidence" value="ECO:0007669"/>
    <property type="project" value="UniProtKB-KW"/>
</dbReference>
<dbReference type="SUPFAM" id="SSF46955">
    <property type="entry name" value="Putative DNA-binding domain"/>
    <property type="match status" value="1"/>
</dbReference>
<comment type="caution">
    <text evidence="3">The sequence shown here is derived from an EMBL/GenBank/DDBJ whole genome shotgun (WGS) entry which is preliminary data.</text>
</comment>
<dbReference type="RefSeq" id="WP_161483893.1">
    <property type="nucleotide sequence ID" value="NZ_WXEW01000012.1"/>
</dbReference>
<dbReference type="InterPro" id="IPR000551">
    <property type="entry name" value="MerR-type_HTH_dom"/>
</dbReference>
<reference evidence="3 4" key="1">
    <citation type="submission" date="2020-01" db="EMBL/GenBank/DDBJ databases">
        <title>Herbidospora sp. NEAU-GS84 nov., a novel actinomycete isolated from soil.</title>
        <authorList>
            <person name="Han L."/>
        </authorList>
    </citation>
    <scope>NUCLEOTIDE SEQUENCE [LARGE SCALE GENOMIC DNA]</scope>
    <source>
        <strain evidence="3 4">NEAU-GS84</strain>
    </source>
</reference>
<dbReference type="AlphaFoldDB" id="A0A7C9N1V1"/>
<dbReference type="CDD" id="cd01106">
    <property type="entry name" value="HTH_TipAL-Mta"/>
    <property type="match status" value="1"/>
</dbReference>
<keyword evidence="1" id="KW-0238">DNA-binding</keyword>
<dbReference type="Pfam" id="PF13411">
    <property type="entry name" value="MerR_1"/>
    <property type="match status" value="1"/>
</dbReference>
<dbReference type="InterPro" id="IPR009061">
    <property type="entry name" value="DNA-bd_dom_put_sf"/>
</dbReference>
<dbReference type="PROSITE" id="PS50937">
    <property type="entry name" value="HTH_MERR_2"/>
    <property type="match status" value="1"/>
</dbReference>
<feature type="domain" description="HTH merR-type" evidence="2">
    <location>
        <begin position="1"/>
        <end position="70"/>
    </location>
</feature>
<proteinExistence type="predicted"/>
<dbReference type="InterPro" id="IPR012925">
    <property type="entry name" value="TipAS_dom"/>
</dbReference>
<evidence type="ECO:0000259" key="2">
    <source>
        <dbReference type="PROSITE" id="PS50937"/>
    </source>
</evidence>
<dbReference type="PRINTS" id="PR00040">
    <property type="entry name" value="HTHMERR"/>
</dbReference>
<gene>
    <name evidence="3" type="ORF">GT755_35340</name>
</gene>
<evidence type="ECO:0000256" key="1">
    <source>
        <dbReference type="ARBA" id="ARBA00023125"/>
    </source>
</evidence>
<dbReference type="SMART" id="SM00422">
    <property type="entry name" value="HTH_MERR"/>
    <property type="match status" value="1"/>
</dbReference>
<dbReference type="PANTHER" id="PTHR30204">
    <property type="entry name" value="REDOX-CYCLING DRUG-SENSING TRANSCRIPTIONAL ACTIVATOR SOXR"/>
    <property type="match status" value="1"/>
</dbReference>
<dbReference type="PANTHER" id="PTHR30204:SF90">
    <property type="entry name" value="HTH-TYPE TRANSCRIPTIONAL ACTIVATOR MTA"/>
    <property type="match status" value="1"/>
</dbReference>
<dbReference type="EMBL" id="WXEW01000012">
    <property type="protein sequence ID" value="NAS26931.1"/>
    <property type="molecule type" value="Genomic_DNA"/>
</dbReference>
<protein>
    <submittedName>
        <fullName evidence="3">MerR family transcriptional regulator</fullName>
    </submittedName>
</protein>
<keyword evidence="4" id="KW-1185">Reference proteome</keyword>
<evidence type="ECO:0000313" key="4">
    <source>
        <dbReference type="Proteomes" id="UP000479526"/>
    </source>
</evidence>
<name>A0A7C9N1V1_9ACTN</name>
<dbReference type="InterPro" id="IPR047057">
    <property type="entry name" value="MerR_fam"/>
</dbReference>
<evidence type="ECO:0000313" key="3">
    <source>
        <dbReference type="EMBL" id="NAS26931.1"/>
    </source>
</evidence>
<dbReference type="Gene3D" id="1.10.1660.10">
    <property type="match status" value="1"/>
</dbReference>
<dbReference type="Pfam" id="PF07739">
    <property type="entry name" value="TipAS"/>
    <property type="match status" value="1"/>
</dbReference>
<organism evidence="3 4">
    <name type="scientific">Herbidospora solisilvae</name>
    <dbReference type="NCBI Taxonomy" id="2696284"/>
    <lineage>
        <taxon>Bacteria</taxon>
        <taxon>Bacillati</taxon>
        <taxon>Actinomycetota</taxon>
        <taxon>Actinomycetes</taxon>
        <taxon>Streptosporangiales</taxon>
        <taxon>Streptosporangiaceae</taxon>
        <taxon>Herbidospora</taxon>
    </lineage>
</organism>
<dbReference type="Proteomes" id="UP000479526">
    <property type="component" value="Unassembled WGS sequence"/>
</dbReference>
<sequence length="236" mass="26570">MWTIGQLAQATRTTVRALRHYDEIGLLRPTERTPNGHRRYGPEDLRRLYRIRSLRTFGMSLEQIAASLEAPEAMETLLHAQLAFLSKRAAELDALKAQLTRLLDHDDPDDYLKALELMAMFDAYLTPEQQDSLTARREALGPEAVESAKKEFRTLVESLLACVRNDVAPDSDQARDVVAKWDALGAAFHTAGTGTEAATRRMWDENSEEISARMPWSAEELRAIVSYADMVRAGRP</sequence>
<dbReference type="GO" id="GO:0003700">
    <property type="term" value="F:DNA-binding transcription factor activity"/>
    <property type="evidence" value="ECO:0007669"/>
    <property type="project" value="InterPro"/>
</dbReference>
<accession>A0A7C9N1V1</accession>